<evidence type="ECO:0000313" key="1">
    <source>
        <dbReference type="EMBL" id="WBA14499.1"/>
    </source>
</evidence>
<gene>
    <name evidence="1" type="ORF">N7E60_12500</name>
</gene>
<accession>A0ABY7LDU6</accession>
<proteinExistence type="predicted"/>
<protein>
    <submittedName>
        <fullName evidence="1">Uncharacterized protein</fullName>
    </submittedName>
</protein>
<dbReference type="Proteomes" id="UP001164676">
    <property type="component" value="Chromosome"/>
</dbReference>
<dbReference type="RefSeq" id="WP_269597638.1">
    <property type="nucleotide sequence ID" value="NZ_CP114584.1"/>
</dbReference>
<keyword evidence="2" id="KW-1185">Reference proteome</keyword>
<organism evidence="1 2">
    <name type="scientific">Salinivibrio proteolyticus</name>
    <dbReference type="NCBI Taxonomy" id="334715"/>
    <lineage>
        <taxon>Bacteria</taxon>
        <taxon>Pseudomonadati</taxon>
        <taxon>Pseudomonadota</taxon>
        <taxon>Gammaproteobacteria</taxon>
        <taxon>Vibrionales</taxon>
        <taxon>Vibrionaceae</taxon>
        <taxon>Salinivibrio</taxon>
    </lineage>
</organism>
<reference evidence="1" key="1">
    <citation type="submission" date="2022-09" db="EMBL/GenBank/DDBJ databases">
        <authorList>
            <person name="Li Z.-J."/>
        </authorList>
    </citation>
    <scope>NUCLEOTIDE SEQUENCE</scope>
    <source>
        <strain evidence="1">TGB10</strain>
    </source>
</reference>
<sequence>MTEAAMFAVMCGREGIEVMTRPQPRLAEYDNQQQMDDQWPSHAGIHTFKSNVIT</sequence>
<evidence type="ECO:0000313" key="2">
    <source>
        <dbReference type="Proteomes" id="UP001164676"/>
    </source>
</evidence>
<name>A0ABY7LDU6_9GAMM</name>
<dbReference type="EMBL" id="CP114584">
    <property type="protein sequence ID" value="WBA14499.1"/>
    <property type="molecule type" value="Genomic_DNA"/>
</dbReference>